<evidence type="ECO:0000313" key="3">
    <source>
        <dbReference type="Proteomes" id="UP001273209"/>
    </source>
</evidence>
<dbReference type="EMBL" id="JAWRVG010000078">
    <property type="protein sequence ID" value="KAK4060788.1"/>
    <property type="molecule type" value="Genomic_DNA"/>
</dbReference>
<dbReference type="Proteomes" id="UP001273209">
    <property type="component" value="Unassembled WGS sequence"/>
</dbReference>
<reference evidence="2" key="1">
    <citation type="submission" date="2023-11" db="EMBL/GenBank/DDBJ databases">
        <title>The genome sequences of three competitors of mushroom-forming fungi.</title>
        <authorList>
            <person name="Beijen E."/>
            <person name="Ohm R.A."/>
        </authorList>
    </citation>
    <scope>NUCLEOTIDE SEQUENCE</scope>
    <source>
        <strain evidence="2">CBS 100526</strain>
    </source>
</reference>
<evidence type="ECO:0008006" key="4">
    <source>
        <dbReference type="Google" id="ProtNLM"/>
    </source>
</evidence>
<feature type="signal peptide" evidence="1">
    <location>
        <begin position="1"/>
        <end position="23"/>
    </location>
</feature>
<keyword evidence="1" id="KW-0732">Signal</keyword>
<keyword evidence="3" id="KW-1185">Reference proteome</keyword>
<gene>
    <name evidence="2" type="ORF">Triagg1_10631</name>
</gene>
<sequence length="373" mass="41760">MKRSLLALVELFTLLGLVLSTSALPTDYPIANVTASPKVRPRSKQDAFQNCQNGRIVPYVEQAFEDAELILGNAFEMMDLLIPLFSGDGTGLLRPEKATKQGRTFDEDNVFSTYSFLIRRLYFPDNPEWNRGNMDAMLHTRNYPQSTNPYNGIYFVSRAVGSHSARTGYIWVGVTEICEESRGQTHRNIGSLVIPTSDMYAYVENPSPENLDETLTLCPARSDQWITAESNSVMDGLEFRRLHVPTDSQPNEYQKAALDKLIYQKSDIGWLGQFLVTTLIHELSHTEAFTPTGVQQQDIECLASGEPVITSGSIECLYSVAKGTDGLNPDTNTPQGHLDAEALTLFAMALWANSATWWKSYEARRRQKDPQAQ</sequence>
<dbReference type="GeneID" id="87914629"/>
<comment type="caution">
    <text evidence="2">The sequence shown here is derived from an EMBL/GenBank/DDBJ whole genome shotgun (WGS) entry which is preliminary data.</text>
</comment>
<evidence type="ECO:0000313" key="2">
    <source>
        <dbReference type="EMBL" id="KAK4060788.1"/>
    </source>
</evidence>
<evidence type="ECO:0000256" key="1">
    <source>
        <dbReference type="SAM" id="SignalP"/>
    </source>
</evidence>
<dbReference type="RefSeq" id="XP_062750437.1">
    <property type="nucleotide sequence ID" value="XM_062894724.1"/>
</dbReference>
<organism evidence="2 3">
    <name type="scientific">Trichoderma aggressivum f. europaeum</name>
    <dbReference type="NCBI Taxonomy" id="173218"/>
    <lineage>
        <taxon>Eukaryota</taxon>
        <taxon>Fungi</taxon>
        <taxon>Dikarya</taxon>
        <taxon>Ascomycota</taxon>
        <taxon>Pezizomycotina</taxon>
        <taxon>Sordariomycetes</taxon>
        <taxon>Hypocreomycetidae</taxon>
        <taxon>Hypocreales</taxon>
        <taxon>Hypocreaceae</taxon>
        <taxon>Trichoderma</taxon>
    </lineage>
</organism>
<proteinExistence type="predicted"/>
<protein>
    <recommendedName>
        <fullName evidence="4">Lysine-specific metallo-endopeptidase domain-containing protein</fullName>
    </recommendedName>
</protein>
<dbReference type="AlphaFoldDB" id="A0AAE1I558"/>
<name>A0AAE1I558_9HYPO</name>
<feature type="chain" id="PRO_5042069303" description="Lysine-specific metallo-endopeptidase domain-containing protein" evidence="1">
    <location>
        <begin position="24"/>
        <end position="373"/>
    </location>
</feature>
<accession>A0AAE1I558</accession>